<organism evidence="7 8">
    <name type="scientific">Clostridium intestinale DSM 6191</name>
    <dbReference type="NCBI Taxonomy" id="1121320"/>
    <lineage>
        <taxon>Bacteria</taxon>
        <taxon>Bacillati</taxon>
        <taxon>Bacillota</taxon>
        <taxon>Clostridia</taxon>
        <taxon>Eubacteriales</taxon>
        <taxon>Clostridiaceae</taxon>
        <taxon>Clostridium</taxon>
    </lineage>
</organism>
<evidence type="ECO:0000256" key="1">
    <source>
        <dbReference type="ARBA" id="ARBA00004141"/>
    </source>
</evidence>
<keyword evidence="5 6" id="KW-0472">Membrane</keyword>
<feature type="transmembrane region" description="Helical" evidence="6">
    <location>
        <begin position="100"/>
        <end position="117"/>
    </location>
</feature>
<evidence type="ECO:0000256" key="4">
    <source>
        <dbReference type="ARBA" id="ARBA00022989"/>
    </source>
</evidence>
<name>A0A1M5YQI6_9CLOT</name>
<feature type="transmembrane region" description="Helical" evidence="6">
    <location>
        <begin position="246"/>
        <end position="263"/>
    </location>
</feature>
<dbReference type="GO" id="GO:0005886">
    <property type="term" value="C:plasma membrane"/>
    <property type="evidence" value="ECO:0007669"/>
    <property type="project" value="UniProtKB-ARBA"/>
</dbReference>
<dbReference type="InterPro" id="IPR003339">
    <property type="entry name" value="ABC/ECF_trnsptr_transmembrane"/>
</dbReference>
<sequence>MIDEWLLEKDSYIPKGEKNSYIEKSIFSMVKTVSIIRENKIKEGIIYHINPLLKVVISILSLIVIAITRSFIYVGIFDIYLLSSLFMMNKRDRIRIIKMSLIFPIITFIALIPAILMGNIYNSLLITLKLFSTVVLMSILSHTTRWSDINKALKLMFIPDIFIWIMDITIKYIVLLAEYSIDLLFALKLRSVGSSKDKNKFISSIVGNVFLKSYKMSEEMSSAMECRGFVGEYSISKNLTFKKYDYIYVIINLGLFILFIIKFV</sequence>
<dbReference type="Proteomes" id="UP000184241">
    <property type="component" value="Unassembled WGS sequence"/>
</dbReference>
<dbReference type="Pfam" id="PF02361">
    <property type="entry name" value="CbiQ"/>
    <property type="match status" value="1"/>
</dbReference>
<reference evidence="7 8" key="1">
    <citation type="submission" date="2016-11" db="EMBL/GenBank/DDBJ databases">
        <authorList>
            <person name="Jaros S."/>
            <person name="Januszkiewicz K."/>
            <person name="Wedrychowicz H."/>
        </authorList>
    </citation>
    <scope>NUCLEOTIDE SEQUENCE [LARGE SCALE GENOMIC DNA]</scope>
    <source>
        <strain evidence="7 8">DSM 6191</strain>
    </source>
</reference>
<evidence type="ECO:0000256" key="2">
    <source>
        <dbReference type="ARBA" id="ARBA00022475"/>
    </source>
</evidence>
<keyword evidence="2" id="KW-1003">Cell membrane</keyword>
<dbReference type="RefSeq" id="WP_073019410.1">
    <property type="nucleotide sequence ID" value="NZ_FQXU01000006.1"/>
</dbReference>
<gene>
    <name evidence="7" type="ORF">SAMN02745941_02202</name>
</gene>
<evidence type="ECO:0000313" key="7">
    <source>
        <dbReference type="EMBL" id="SHI13833.1"/>
    </source>
</evidence>
<dbReference type="EMBL" id="FQXU01000006">
    <property type="protein sequence ID" value="SHI13833.1"/>
    <property type="molecule type" value="Genomic_DNA"/>
</dbReference>
<feature type="transmembrane region" description="Helical" evidence="6">
    <location>
        <begin position="161"/>
        <end position="181"/>
    </location>
</feature>
<dbReference type="PANTHER" id="PTHR34857:SF2">
    <property type="entry name" value="SLL0384 PROTEIN"/>
    <property type="match status" value="1"/>
</dbReference>
<feature type="transmembrane region" description="Helical" evidence="6">
    <location>
        <begin position="123"/>
        <end position="140"/>
    </location>
</feature>
<comment type="subcellular location">
    <subcellularLocation>
        <location evidence="1">Membrane</location>
        <topology evidence="1">Multi-pass membrane protein</topology>
    </subcellularLocation>
</comment>
<dbReference type="PANTHER" id="PTHR34857">
    <property type="entry name" value="SLL0384 PROTEIN"/>
    <property type="match status" value="1"/>
</dbReference>
<accession>A0A1M5YQI6</accession>
<evidence type="ECO:0000313" key="8">
    <source>
        <dbReference type="Proteomes" id="UP000184241"/>
    </source>
</evidence>
<evidence type="ECO:0000256" key="6">
    <source>
        <dbReference type="SAM" id="Phobius"/>
    </source>
</evidence>
<evidence type="ECO:0000256" key="3">
    <source>
        <dbReference type="ARBA" id="ARBA00022692"/>
    </source>
</evidence>
<dbReference type="CDD" id="cd16914">
    <property type="entry name" value="EcfT"/>
    <property type="match status" value="1"/>
</dbReference>
<keyword evidence="3 6" id="KW-0812">Transmembrane</keyword>
<evidence type="ECO:0000256" key="5">
    <source>
        <dbReference type="ARBA" id="ARBA00023136"/>
    </source>
</evidence>
<dbReference type="InterPro" id="IPR051611">
    <property type="entry name" value="ECF_transporter_component"/>
</dbReference>
<dbReference type="AlphaFoldDB" id="A0A1M5YQI6"/>
<feature type="transmembrane region" description="Helical" evidence="6">
    <location>
        <begin position="71"/>
        <end position="88"/>
    </location>
</feature>
<protein>
    <submittedName>
        <fullName evidence="7">Cobalt/nickel transport system permease protein</fullName>
    </submittedName>
</protein>
<proteinExistence type="predicted"/>
<feature type="transmembrane region" description="Helical" evidence="6">
    <location>
        <begin position="45"/>
        <end position="65"/>
    </location>
</feature>
<keyword evidence="4 6" id="KW-1133">Transmembrane helix</keyword>